<evidence type="ECO:0000313" key="6">
    <source>
        <dbReference type="Proteomes" id="UP000004728"/>
    </source>
</evidence>
<dbReference type="InterPro" id="IPR058625">
    <property type="entry name" value="MdtA-like_BSH"/>
</dbReference>
<dbReference type="eggNOG" id="COG0845">
    <property type="taxonomic scope" value="Bacteria"/>
</dbReference>
<dbReference type="EMBL" id="AEWJ01000065">
    <property type="protein sequence ID" value="EGD57491.1"/>
    <property type="molecule type" value="Genomic_DNA"/>
</dbReference>
<dbReference type="Gene3D" id="2.40.30.170">
    <property type="match status" value="1"/>
</dbReference>
<dbReference type="OrthoDB" id="9806939at2"/>
<dbReference type="InParanoid" id="F1ZD22"/>
<dbReference type="SUPFAM" id="SSF111369">
    <property type="entry name" value="HlyD-like secretion proteins"/>
    <property type="match status" value="1"/>
</dbReference>
<feature type="domain" description="Multidrug resistance protein MdtA-like barrel-sandwich hybrid" evidence="3">
    <location>
        <begin position="86"/>
        <end position="223"/>
    </location>
</feature>
<protein>
    <submittedName>
        <fullName evidence="5">RND family efflux transporter MFP subunit</fullName>
    </submittedName>
</protein>
<dbReference type="Proteomes" id="UP000004728">
    <property type="component" value="Unassembled WGS sequence"/>
</dbReference>
<keyword evidence="2" id="KW-0472">Membrane</keyword>
<keyword evidence="6" id="KW-1185">Reference proteome</keyword>
<gene>
    <name evidence="5" type="ORF">Y88_3801</name>
</gene>
<dbReference type="STRING" id="983920.Y88_3801"/>
<dbReference type="GO" id="GO:1990281">
    <property type="term" value="C:efflux pump complex"/>
    <property type="evidence" value="ECO:0007669"/>
    <property type="project" value="TreeGrafter"/>
</dbReference>
<evidence type="ECO:0000259" key="3">
    <source>
        <dbReference type="Pfam" id="PF25917"/>
    </source>
</evidence>
<reference evidence="5 6" key="1">
    <citation type="journal article" date="2012" name="J. Bacteriol.">
        <title>Draft Genome Sequence of Novosphingobium nitrogenifigens Y88T.</title>
        <authorList>
            <person name="Strabala T.J."/>
            <person name="Macdonald L."/>
            <person name="Liu V."/>
            <person name="Smit A.M."/>
        </authorList>
    </citation>
    <scope>NUCLEOTIDE SEQUENCE [LARGE SCALE GENOMIC DNA]</scope>
    <source>
        <strain evidence="5 6">DSM 19370</strain>
    </source>
</reference>
<accession>F1ZD22</accession>
<keyword evidence="2" id="KW-0812">Transmembrane</keyword>
<dbReference type="Gene3D" id="2.40.50.100">
    <property type="match status" value="1"/>
</dbReference>
<evidence type="ECO:0000313" key="5">
    <source>
        <dbReference type="EMBL" id="EGD57491.1"/>
    </source>
</evidence>
<evidence type="ECO:0000259" key="4">
    <source>
        <dbReference type="Pfam" id="PF25954"/>
    </source>
</evidence>
<sequence length="401" mass="42297">MSDLHSPVDLDAPLPDGRRLGRLGILLAVGAVGAAALGIALRERSVTTAGEEARTAAVSDVAVVHPMPAAPSDEIVLPGQIQAWNNAAINARTNGYVRTWLADIGDHVHEGQPLAVLDAPEVDQALAQAEADYQTALANQRLAATTAHRWTQLLGQDAVSRQENDEKQGDLAAKSALANSALANVKRLRAMQGFERVYAPFDGVVTSRAAQIGALVVTGNATAQPLFTVADVHRMRVYVRVPQNYSAMIHPGISASLILPEFPGREFNADLTRSANAVDTQSGSVLVELQADNGERLLKPGAFTQVHFHASGSVGTLALPGSAILYGSDGPRVAVVDKSGKVAMRKVMILRDEGNQVRVNGAITASDSVVDTPPDAIHDGQQVRVTQVLHPQDDAKGKPHG</sequence>
<evidence type="ECO:0000256" key="2">
    <source>
        <dbReference type="SAM" id="Phobius"/>
    </source>
</evidence>
<keyword evidence="2" id="KW-1133">Transmembrane helix</keyword>
<organism evidence="5 6">
    <name type="scientific">Novosphingobium nitrogenifigens DSM 19370</name>
    <dbReference type="NCBI Taxonomy" id="983920"/>
    <lineage>
        <taxon>Bacteria</taxon>
        <taxon>Pseudomonadati</taxon>
        <taxon>Pseudomonadota</taxon>
        <taxon>Alphaproteobacteria</taxon>
        <taxon>Sphingomonadales</taxon>
        <taxon>Sphingomonadaceae</taxon>
        <taxon>Novosphingobium</taxon>
    </lineage>
</organism>
<feature type="domain" description="CusB-like beta-barrel" evidence="4">
    <location>
        <begin position="239"/>
        <end position="311"/>
    </location>
</feature>
<comment type="similarity">
    <text evidence="1">Belongs to the membrane fusion protein (MFP) (TC 8.A.1) family.</text>
</comment>
<dbReference type="Pfam" id="PF25917">
    <property type="entry name" value="BSH_RND"/>
    <property type="match status" value="1"/>
</dbReference>
<dbReference type="PANTHER" id="PTHR30469:SF37">
    <property type="entry name" value="RAGD PROTEIN"/>
    <property type="match status" value="1"/>
</dbReference>
<comment type="caution">
    <text evidence="5">The sequence shown here is derived from an EMBL/GenBank/DDBJ whole genome shotgun (WGS) entry which is preliminary data.</text>
</comment>
<dbReference type="Gene3D" id="2.40.420.20">
    <property type="match status" value="1"/>
</dbReference>
<dbReference type="InterPro" id="IPR058792">
    <property type="entry name" value="Beta-barrel_RND_2"/>
</dbReference>
<dbReference type="GO" id="GO:0015562">
    <property type="term" value="F:efflux transmembrane transporter activity"/>
    <property type="evidence" value="ECO:0007669"/>
    <property type="project" value="TreeGrafter"/>
</dbReference>
<proteinExistence type="inferred from homology"/>
<dbReference type="Pfam" id="PF25954">
    <property type="entry name" value="Beta-barrel_RND_2"/>
    <property type="match status" value="1"/>
</dbReference>
<name>F1ZD22_9SPHN</name>
<dbReference type="NCBIfam" id="TIGR01730">
    <property type="entry name" value="RND_mfp"/>
    <property type="match status" value="1"/>
</dbReference>
<dbReference type="AlphaFoldDB" id="F1ZD22"/>
<evidence type="ECO:0000256" key="1">
    <source>
        <dbReference type="ARBA" id="ARBA00009477"/>
    </source>
</evidence>
<dbReference type="InterPro" id="IPR006143">
    <property type="entry name" value="RND_pump_MFP"/>
</dbReference>
<dbReference type="HOGENOM" id="CLU_018816_1_4_5"/>
<dbReference type="Gene3D" id="1.10.287.470">
    <property type="entry name" value="Helix hairpin bin"/>
    <property type="match status" value="1"/>
</dbReference>
<feature type="transmembrane region" description="Helical" evidence="2">
    <location>
        <begin position="20"/>
        <end position="41"/>
    </location>
</feature>
<dbReference type="RefSeq" id="WP_008071312.1">
    <property type="nucleotide sequence ID" value="NZ_AQWK01000004.1"/>
</dbReference>
<dbReference type="PANTHER" id="PTHR30469">
    <property type="entry name" value="MULTIDRUG RESISTANCE PROTEIN MDTA"/>
    <property type="match status" value="1"/>
</dbReference>